<feature type="compositionally biased region" description="Basic and acidic residues" evidence="1">
    <location>
        <begin position="328"/>
        <end position="343"/>
    </location>
</feature>
<feature type="compositionally biased region" description="Polar residues" evidence="1">
    <location>
        <begin position="477"/>
        <end position="490"/>
    </location>
</feature>
<proteinExistence type="predicted"/>
<dbReference type="Pfam" id="PF10382">
    <property type="entry name" value="ZGRF1-like_N"/>
    <property type="match status" value="1"/>
</dbReference>
<dbReference type="PANTHER" id="PTHR28535:SF1">
    <property type="entry name" value="PROTEIN ZGRF1"/>
    <property type="match status" value="1"/>
</dbReference>
<evidence type="ECO:0000259" key="2">
    <source>
        <dbReference type="Pfam" id="PF10382"/>
    </source>
</evidence>
<dbReference type="InterPro" id="IPR052800">
    <property type="entry name" value="DNA_Repair_Helicase_ZGRF1"/>
</dbReference>
<evidence type="ECO:0000313" key="3">
    <source>
        <dbReference type="EMBL" id="THY35094.1"/>
    </source>
</evidence>
<feature type="region of interest" description="Disordered" evidence="1">
    <location>
        <begin position="130"/>
        <end position="222"/>
    </location>
</feature>
<feature type="region of interest" description="Disordered" evidence="1">
    <location>
        <begin position="384"/>
        <end position="578"/>
    </location>
</feature>
<accession>A0A4S9LZH2</accession>
<name>A0A4S9LZH2_AURPU</name>
<evidence type="ECO:0000256" key="1">
    <source>
        <dbReference type="SAM" id="MobiDB-lite"/>
    </source>
</evidence>
<feature type="compositionally biased region" description="Basic and acidic residues" evidence="1">
    <location>
        <begin position="177"/>
        <end position="206"/>
    </location>
</feature>
<gene>
    <name evidence="3" type="ORF">D6D01_01618</name>
</gene>
<reference evidence="3 4" key="1">
    <citation type="submission" date="2018-10" db="EMBL/GenBank/DDBJ databases">
        <title>Fifty Aureobasidium pullulans genomes reveal a recombining polyextremotolerant generalist.</title>
        <authorList>
            <person name="Gostincar C."/>
            <person name="Turk M."/>
            <person name="Zajc J."/>
            <person name="Gunde-Cimerman N."/>
        </authorList>
    </citation>
    <scope>NUCLEOTIDE SEQUENCE [LARGE SCALE GENOMIC DNA]</scope>
    <source>
        <strain evidence="3 4">EXF-6604</strain>
    </source>
</reference>
<dbReference type="Proteomes" id="UP000306584">
    <property type="component" value="Unassembled WGS sequence"/>
</dbReference>
<feature type="region of interest" description="Disordered" evidence="1">
    <location>
        <begin position="320"/>
        <end position="343"/>
    </location>
</feature>
<dbReference type="InterPro" id="IPR018838">
    <property type="entry name" value="ZGRF1-like_N"/>
</dbReference>
<protein>
    <recommendedName>
        <fullName evidence="2">5'-3' DNA helicase ZGRF1-like N-terminal domain-containing protein</fullName>
    </recommendedName>
</protein>
<dbReference type="EMBL" id="QZBD01000030">
    <property type="protein sequence ID" value="THY35094.1"/>
    <property type="molecule type" value="Genomic_DNA"/>
</dbReference>
<dbReference type="GO" id="GO:0035861">
    <property type="term" value="C:site of double-strand break"/>
    <property type="evidence" value="ECO:0007669"/>
    <property type="project" value="TreeGrafter"/>
</dbReference>
<feature type="compositionally biased region" description="Basic and acidic residues" evidence="1">
    <location>
        <begin position="439"/>
        <end position="449"/>
    </location>
</feature>
<dbReference type="AlphaFoldDB" id="A0A4S9LZH2"/>
<dbReference type="GO" id="GO:0005634">
    <property type="term" value="C:nucleus"/>
    <property type="evidence" value="ECO:0007669"/>
    <property type="project" value="TreeGrafter"/>
</dbReference>
<dbReference type="PANTHER" id="PTHR28535">
    <property type="entry name" value="ZINC FINGER GRF-TYPE CONTAINING 1"/>
    <property type="match status" value="1"/>
</dbReference>
<feature type="domain" description="5'-3' DNA helicase ZGRF1-like N-terminal" evidence="2">
    <location>
        <begin position="23"/>
        <end position="104"/>
    </location>
</feature>
<evidence type="ECO:0000313" key="4">
    <source>
        <dbReference type="Proteomes" id="UP000306584"/>
    </source>
</evidence>
<dbReference type="GO" id="GO:0006302">
    <property type="term" value="P:double-strand break repair"/>
    <property type="evidence" value="ECO:0007669"/>
    <property type="project" value="TreeGrafter"/>
</dbReference>
<comment type="caution">
    <text evidence="3">The sequence shown here is derived from an EMBL/GenBank/DDBJ whole genome shotgun (WGS) entry which is preliminary data.</text>
</comment>
<sequence length="624" mass="68372">MTAAVLRSSPNLAVPQTQNTAPVFEFNCLYTHDLRRKQKRWQDGFLRYHTFNKRVMVYDVPRNFLGDLHWTSGDDLQEGDEMTLEKGGIMVEVSERIGTIQTDLSDLLQRKDKTPAKTPAPRTIVRHGTPLSAAQSVTPRTPHGISKTPMKHKSLNALLGRSRRPIGKASLPSESPFEVRNRDLQTTEAREESIRKRSRLDSDVRARKAKKHRDQTPEGQQQNTIAIPNQVCQVIDLSSDTEDLAAAQAASHVIEAELLATSSPARLHESPAPRQVRPNHFRPIDRRPAAIQQAVVESPSIRAPNRKEIADMPAPALAAAPAAAPARSAKETSVSRDTAKTKAVEMPGNDSLRKISLFGPESDSQARGKSLKLVGAAPRKMLLFQSQNSRPASSEVECVGRGRAPSTRREASPGQSKVAPRPVQATSETAADQLLEESVFQRRMQERLTRLSNKNKRTGLQRSSSDVTEQRPVNDKAPSTTGLRKTTSVVMSRLDSPEDPTLTDFAFPDMTPIDFDDPIIDDSVAQPPTRKSNEPVGKASRPNGRGTGTIGARSFKPLTVKPHAAPSAPTAPADPAASVITSKAAQMIAAEEKKNQDIGPWSKEAFDLMDWRPPNMQAKVSESV</sequence>
<feature type="compositionally biased region" description="Low complexity" evidence="1">
    <location>
        <begin position="562"/>
        <end position="577"/>
    </location>
</feature>
<organism evidence="3 4">
    <name type="scientific">Aureobasidium pullulans</name>
    <name type="common">Black yeast</name>
    <name type="synonym">Pullularia pullulans</name>
    <dbReference type="NCBI Taxonomy" id="5580"/>
    <lineage>
        <taxon>Eukaryota</taxon>
        <taxon>Fungi</taxon>
        <taxon>Dikarya</taxon>
        <taxon>Ascomycota</taxon>
        <taxon>Pezizomycotina</taxon>
        <taxon>Dothideomycetes</taxon>
        <taxon>Dothideomycetidae</taxon>
        <taxon>Dothideales</taxon>
        <taxon>Saccotheciaceae</taxon>
        <taxon>Aureobasidium</taxon>
    </lineage>
</organism>